<evidence type="ECO:0000313" key="4">
    <source>
        <dbReference type="EMBL" id="MFC4735408.1"/>
    </source>
</evidence>
<name>A0ABV9NQ45_9BACI</name>
<evidence type="ECO:0000256" key="1">
    <source>
        <dbReference type="ARBA" id="ARBA00009481"/>
    </source>
</evidence>
<dbReference type="InterPro" id="IPR028098">
    <property type="entry name" value="Glyco_trans_4-like_N"/>
</dbReference>
<dbReference type="CDD" id="cd03808">
    <property type="entry name" value="GT4_CapM-like"/>
    <property type="match status" value="1"/>
</dbReference>
<gene>
    <name evidence="4" type="ORF">ACFO4L_02310</name>
</gene>
<comment type="similarity">
    <text evidence="1">Belongs to the glycosyltransferase group 1 family. Glycosyltransferase 4 subfamily.</text>
</comment>
<evidence type="ECO:0000313" key="5">
    <source>
        <dbReference type="Proteomes" id="UP001595896"/>
    </source>
</evidence>
<keyword evidence="5" id="KW-1185">Reference proteome</keyword>
<dbReference type="Proteomes" id="UP001595896">
    <property type="component" value="Unassembled WGS sequence"/>
</dbReference>
<dbReference type="PANTHER" id="PTHR12526:SF630">
    <property type="entry name" value="GLYCOSYLTRANSFERASE"/>
    <property type="match status" value="1"/>
</dbReference>
<protein>
    <submittedName>
        <fullName evidence="4">Glycosyltransferase family 4 protein</fullName>
    </submittedName>
</protein>
<reference evidence="5" key="1">
    <citation type="journal article" date="2019" name="Int. J. Syst. Evol. Microbiol.">
        <title>The Global Catalogue of Microorganisms (GCM) 10K type strain sequencing project: providing services to taxonomists for standard genome sequencing and annotation.</title>
        <authorList>
            <consortium name="The Broad Institute Genomics Platform"/>
            <consortium name="The Broad Institute Genome Sequencing Center for Infectious Disease"/>
            <person name="Wu L."/>
            <person name="Ma J."/>
        </authorList>
    </citation>
    <scope>NUCLEOTIDE SEQUENCE [LARGE SCALE GENOMIC DNA]</scope>
    <source>
        <strain evidence="5">JCM 12165</strain>
    </source>
</reference>
<dbReference type="Pfam" id="PF00534">
    <property type="entry name" value="Glycos_transf_1"/>
    <property type="match status" value="1"/>
</dbReference>
<dbReference type="SUPFAM" id="SSF53756">
    <property type="entry name" value="UDP-Glycosyltransferase/glycogen phosphorylase"/>
    <property type="match status" value="1"/>
</dbReference>
<feature type="domain" description="Glycosyltransferase subfamily 4-like N-terminal" evidence="3">
    <location>
        <begin position="22"/>
        <end position="163"/>
    </location>
</feature>
<dbReference type="InterPro" id="IPR001296">
    <property type="entry name" value="Glyco_trans_1"/>
</dbReference>
<dbReference type="RefSeq" id="WP_377908031.1">
    <property type="nucleotide sequence ID" value="NZ_JBHSGK010000003.1"/>
</dbReference>
<dbReference type="PANTHER" id="PTHR12526">
    <property type="entry name" value="GLYCOSYLTRANSFERASE"/>
    <property type="match status" value="1"/>
</dbReference>
<sequence>MKKILLVATVSYHFNVFHLPFIRWLKQHGWEVHAAAGGRDQIEEVDRQITLPISRSPIDRNNAAAYQELKSLLEAERYDIVHAHTPVGGVLGRLAARNVPETKVYYTAHGFHFCDGSPLSSWLMYYPVERLCARWTDTLITINEEDYKRAVSHRFPAGRIVHIHGVGLAEEKEDKQDIRQELGLPRDTDILFYAAELNKNKNQRLLAEVISYMRKPVHLVLAGIGDPEPVRQAAIEHGTADRIHFLGNRRDVRSLYRQATVAVASSLREGLPVNVMEAMSVKTPVVAVANRGHRELLSGCGLLVGKDKPKEFAAALDTLLMNPELAKGLADKAHQKIESVYTSRKVVNELAGLYGEEAESG</sequence>
<proteinExistence type="inferred from homology"/>
<organism evidence="4 5">
    <name type="scientific">Bacillus daqingensis</name>
    <dbReference type="NCBI Taxonomy" id="872396"/>
    <lineage>
        <taxon>Bacteria</taxon>
        <taxon>Bacillati</taxon>
        <taxon>Bacillota</taxon>
        <taxon>Bacilli</taxon>
        <taxon>Bacillales</taxon>
        <taxon>Bacillaceae</taxon>
        <taxon>Bacillus</taxon>
    </lineage>
</organism>
<dbReference type="EMBL" id="JBHSGK010000003">
    <property type="protein sequence ID" value="MFC4735408.1"/>
    <property type="molecule type" value="Genomic_DNA"/>
</dbReference>
<dbReference type="Gene3D" id="3.40.50.2000">
    <property type="entry name" value="Glycogen Phosphorylase B"/>
    <property type="match status" value="2"/>
</dbReference>
<evidence type="ECO:0000259" key="2">
    <source>
        <dbReference type="Pfam" id="PF00534"/>
    </source>
</evidence>
<comment type="caution">
    <text evidence="4">The sequence shown here is derived from an EMBL/GenBank/DDBJ whole genome shotgun (WGS) entry which is preliminary data.</text>
</comment>
<dbReference type="Pfam" id="PF13579">
    <property type="entry name" value="Glyco_trans_4_4"/>
    <property type="match status" value="1"/>
</dbReference>
<evidence type="ECO:0000259" key="3">
    <source>
        <dbReference type="Pfam" id="PF13579"/>
    </source>
</evidence>
<accession>A0ABV9NQ45</accession>
<feature type="domain" description="Glycosyl transferase family 1" evidence="2">
    <location>
        <begin position="174"/>
        <end position="334"/>
    </location>
</feature>